<evidence type="ECO:0000256" key="1">
    <source>
        <dbReference type="SAM" id="Phobius"/>
    </source>
</evidence>
<dbReference type="Pfam" id="PF14150">
    <property type="entry name" value="YesK"/>
    <property type="match status" value="1"/>
</dbReference>
<dbReference type="AlphaFoldDB" id="A0AA44TEL7"/>
<dbReference type="InterPro" id="IPR025434">
    <property type="entry name" value="YesK-like"/>
</dbReference>
<keyword evidence="1" id="KW-0472">Membrane</keyword>
<feature type="transmembrane region" description="Helical" evidence="1">
    <location>
        <begin position="42"/>
        <end position="62"/>
    </location>
</feature>
<protein>
    <recommendedName>
        <fullName evidence="4">YesK-like protein</fullName>
    </recommendedName>
</protein>
<organism evidence="2 3">
    <name type="scientific">Bacillus cereus</name>
    <dbReference type="NCBI Taxonomy" id="1396"/>
    <lineage>
        <taxon>Bacteria</taxon>
        <taxon>Bacillati</taxon>
        <taxon>Bacillota</taxon>
        <taxon>Bacilli</taxon>
        <taxon>Bacillales</taxon>
        <taxon>Bacillaceae</taxon>
        <taxon>Bacillus</taxon>
        <taxon>Bacillus cereus group</taxon>
    </lineage>
</organism>
<evidence type="ECO:0000313" key="3">
    <source>
        <dbReference type="Proteomes" id="UP000226357"/>
    </source>
</evidence>
<dbReference type="EMBL" id="NVBO01000098">
    <property type="protein sequence ID" value="PFS00828.1"/>
    <property type="molecule type" value="Genomic_DNA"/>
</dbReference>
<keyword evidence="1" id="KW-1133">Transmembrane helix</keyword>
<evidence type="ECO:0008006" key="4">
    <source>
        <dbReference type="Google" id="ProtNLM"/>
    </source>
</evidence>
<reference evidence="2 3" key="1">
    <citation type="submission" date="2017-09" db="EMBL/GenBank/DDBJ databases">
        <title>Large-scale bioinformatics analysis of Bacillus genomes uncovers conserved roles of natural products in bacterial physiology.</title>
        <authorList>
            <consortium name="Agbiome Team Llc"/>
            <person name="Bleich R.M."/>
            <person name="Grubbs K.J."/>
            <person name="Santa Maria K.C."/>
            <person name="Allen S.E."/>
            <person name="Farag S."/>
            <person name="Shank E.A."/>
            <person name="Bowers A."/>
        </authorList>
    </citation>
    <scope>NUCLEOTIDE SEQUENCE [LARGE SCALE GENOMIC DNA]</scope>
    <source>
        <strain evidence="2 3">AFS067272</strain>
    </source>
</reference>
<comment type="caution">
    <text evidence="2">The sequence shown here is derived from an EMBL/GenBank/DDBJ whole genome shotgun (WGS) entry which is preliminary data.</text>
</comment>
<gene>
    <name evidence="2" type="ORF">COK38_12530</name>
</gene>
<accession>A0AA44TEL7</accession>
<dbReference type="Proteomes" id="UP000226357">
    <property type="component" value="Unassembled WGS sequence"/>
</dbReference>
<feature type="transmembrane region" description="Helical" evidence="1">
    <location>
        <begin position="68"/>
        <end position="88"/>
    </location>
</feature>
<proteinExistence type="predicted"/>
<name>A0AA44TEL7_BACCE</name>
<sequence length="95" mass="10467">MKEVSIMMLLGPLLMALLPGGIILALTWWFSKKDFPFLIRMLPGLITIMAAAILFYIGFVSVRGFEGGAYGILSVFLIIVSIVSFFIGKRVNVNP</sequence>
<keyword evidence="1" id="KW-0812">Transmembrane</keyword>
<evidence type="ECO:0000313" key="2">
    <source>
        <dbReference type="EMBL" id="PFS00828.1"/>
    </source>
</evidence>
<feature type="transmembrane region" description="Helical" evidence="1">
    <location>
        <begin position="6"/>
        <end position="30"/>
    </location>
</feature>